<evidence type="ECO:0008006" key="4">
    <source>
        <dbReference type="Google" id="ProtNLM"/>
    </source>
</evidence>
<dbReference type="InterPro" id="IPR009562">
    <property type="entry name" value="DUF1178"/>
</dbReference>
<feature type="compositionally biased region" description="Basic and acidic residues" evidence="1">
    <location>
        <begin position="59"/>
        <end position="72"/>
    </location>
</feature>
<comment type="caution">
    <text evidence="2">The sequence shown here is derived from an EMBL/GenBank/DDBJ whole genome shotgun (WGS) entry which is preliminary data.</text>
</comment>
<dbReference type="PIRSF" id="PIRSF032131">
    <property type="entry name" value="UCP032131"/>
    <property type="match status" value="1"/>
</dbReference>
<reference evidence="2 3" key="1">
    <citation type="submission" date="2023-07" db="EMBL/GenBank/DDBJ databases">
        <title>Genomic Encyclopedia of Type Strains, Phase IV (KMG-IV): sequencing the most valuable type-strain genomes for metagenomic binning, comparative biology and taxonomic classification.</title>
        <authorList>
            <person name="Goeker M."/>
        </authorList>
    </citation>
    <scope>NUCLEOTIDE SEQUENCE [LARGE SCALE GENOMIC DNA]</scope>
    <source>
        <strain evidence="2 3">DSM 3770</strain>
    </source>
</reference>
<keyword evidence="3" id="KW-1185">Reference proteome</keyword>
<accession>A0ABU0L827</accession>
<dbReference type="Pfam" id="PF06676">
    <property type="entry name" value="DUF1178"/>
    <property type="match status" value="1"/>
</dbReference>
<organism evidence="2 3">
    <name type="scientific">Xanthobacter agilis</name>
    <dbReference type="NCBI Taxonomy" id="47492"/>
    <lineage>
        <taxon>Bacteria</taxon>
        <taxon>Pseudomonadati</taxon>
        <taxon>Pseudomonadota</taxon>
        <taxon>Alphaproteobacteria</taxon>
        <taxon>Hyphomicrobiales</taxon>
        <taxon>Xanthobacteraceae</taxon>
        <taxon>Xanthobacter</taxon>
    </lineage>
</organism>
<dbReference type="Proteomes" id="UP001241747">
    <property type="component" value="Unassembled WGS sequence"/>
</dbReference>
<protein>
    <recommendedName>
        <fullName evidence="4">DUF1178 family protein</fullName>
    </recommendedName>
</protein>
<evidence type="ECO:0000313" key="2">
    <source>
        <dbReference type="EMBL" id="MDQ0503303.1"/>
    </source>
</evidence>
<proteinExistence type="predicted"/>
<dbReference type="RefSeq" id="WP_237346065.1">
    <property type="nucleotide sequence ID" value="NZ_JABWGX010000015.1"/>
</dbReference>
<dbReference type="EMBL" id="JAUSVY010000001">
    <property type="protein sequence ID" value="MDQ0503303.1"/>
    <property type="molecule type" value="Genomic_DNA"/>
</dbReference>
<sequence length="164" mass="18222">MILYTLQCAAGHRFDSWFPSSASYESQRARQLVSCPVCTSTQVEKAVMAPSVARTDLARTDLARADPARDAAEPPPADAEGKPALPMLSQPEAELRSLMRKLREHVVKTSDYVGDEFADLARKMHDGEVEHRSIYGEATPDEVEALREDEVEVFPLPILPDDRN</sequence>
<feature type="region of interest" description="Disordered" evidence="1">
    <location>
        <begin position="59"/>
        <end position="87"/>
    </location>
</feature>
<gene>
    <name evidence="2" type="ORF">QOZ94_000073</name>
</gene>
<evidence type="ECO:0000313" key="3">
    <source>
        <dbReference type="Proteomes" id="UP001241747"/>
    </source>
</evidence>
<name>A0ABU0L827_XANAG</name>
<evidence type="ECO:0000256" key="1">
    <source>
        <dbReference type="SAM" id="MobiDB-lite"/>
    </source>
</evidence>